<protein>
    <submittedName>
        <fullName evidence="1">Uncharacterized protein</fullName>
    </submittedName>
</protein>
<name>A0AAV2NT46_9HYME</name>
<dbReference type="EMBL" id="OZ034827">
    <property type="protein sequence ID" value="CAL1682984.1"/>
    <property type="molecule type" value="Genomic_DNA"/>
</dbReference>
<evidence type="ECO:0000313" key="2">
    <source>
        <dbReference type="Proteomes" id="UP001497644"/>
    </source>
</evidence>
<keyword evidence="2" id="KW-1185">Reference proteome</keyword>
<sequence>MFSSAQRKISHYSCNLIFGNYIAITSKITNIHVEKFRVVTKLQRNYPELSSVSTRRSDYVRVSTCAFSLWKEHCNVGTDVEFQRVKLNENVNESIASDMKNPNPIITSGRG</sequence>
<proteinExistence type="predicted"/>
<organism evidence="1 2">
    <name type="scientific">Lasius platythorax</name>
    <dbReference type="NCBI Taxonomy" id="488582"/>
    <lineage>
        <taxon>Eukaryota</taxon>
        <taxon>Metazoa</taxon>
        <taxon>Ecdysozoa</taxon>
        <taxon>Arthropoda</taxon>
        <taxon>Hexapoda</taxon>
        <taxon>Insecta</taxon>
        <taxon>Pterygota</taxon>
        <taxon>Neoptera</taxon>
        <taxon>Endopterygota</taxon>
        <taxon>Hymenoptera</taxon>
        <taxon>Apocrita</taxon>
        <taxon>Aculeata</taxon>
        <taxon>Formicoidea</taxon>
        <taxon>Formicidae</taxon>
        <taxon>Formicinae</taxon>
        <taxon>Lasius</taxon>
        <taxon>Lasius</taxon>
    </lineage>
</organism>
<dbReference type="Proteomes" id="UP001497644">
    <property type="component" value="Chromosome 4"/>
</dbReference>
<dbReference type="AlphaFoldDB" id="A0AAV2NT46"/>
<gene>
    <name evidence="1" type="ORF">LPLAT_LOCUS8812</name>
</gene>
<evidence type="ECO:0000313" key="1">
    <source>
        <dbReference type="EMBL" id="CAL1682984.1"/>
    </source>
</evidence>
<accession>A0AAV2NT46</accession>
<reference evidence="1" key="1">
    <citation type="submission" date="2024-04" db="EMBL/GenBank/DDBJ databases">
        <authorList>
            <consortium name="Molecular Ecology Group"/>
        </authorList>
    </citation>
    <scope>NUCLEOTIDE SEQUENCE</scope>
</reference>